<evidence type="ECO:0000313" key="2">
    <source>
        <dbReference type="EMBL" id="KAB0684430.1"/>
    </source>
</evidence>
<proteinExistence type="predicted"/>
<accession>A0A6L3NJ35</accession>
<sequence>MSFERTGVAGTRMIGAPLTLSSAPCVASHATNIKSMMRGASVGNPYVPSGSRSSSDRMIDSDVLHAVDREVAHRHVAARSAVSHETACHLDRRNDDRG</sequence>
<protein>
    <submittedName>
        <fullName evidence="2">Uncharacterized protein</fullName>
    </submittedName>
</protein>
<feature type="region of interest" description="Disordered" evidence="1">
    <location>
        <begin position="77"/>
        <end position="98"/>
    </location>
</feature>
<evidence type="ECO:0000313" key="3">
    <source>
        <dbReference type="Proteomes" id="UP000473571"/>
    </source>
</evidence>
<dbReference type="Proteomes" id="UP000473571">
    <property type="component" value="Unassembled WGS sequence"/>
</dbReference>
<dbReference type="RefSeq" id="WP_151004418.1">
    <property type="nucleotide sequence ID" value="NZ_CABVPO010000002.1"/>
</dbReference>
<gene>
    <name evidence="2" type="ORF">F7R13_08800</name>
</gene>
<name>A0A6L3NJ35_9BURK</name>
<evidence type="ECO:0000256" key="1">
    <source>
        <dbReference type="SAM" id="MobiDB-lite"/>
    </source>
</evidence>
<organism evidence="2 3">
    <name type="scientific">Burkholderia territorii</name>
    <dbReference type="NCBI Taxonomy" id="1503055"/>
    <lineage>
        <taxon>Bacteria</taxon>
        <taxon>Pseudomonadati</taxon>
        <taxon>Pseudomonadota</taxon>
        <taxon>Betaproteobacteria</taxon>
        <taxon>Burkholderiales</taxon>
        <taxon>Burkholderiaceae</taxon>
        <taxon>Burkholderia</taxon>
        <taxon>Burkholderia cepacia complex</taxon>
    </lineage>
</organism>
<feature type="compositionally biased region" description="Basic and acidic residues" evidence="1">
    <location>
        <begin position="86"/>
        <end position="98"/>
    </location>
</feature>
<comment type="caution">
    <text evidence="2">The sequence shown here is derived from an EMBL/GenBank/DDBJ whole genome shotgun (WGS) entry which is preliminary data.</text>
</comment>
<dbReference type="EMBL" id="VZOL01000069">
    <property type="protein sequence ID" value="KAB0684430.1"/>
    <property type="molecule type" value="Genomic_DNA"/>
</dbReference>
<reference evidence="2 3" key="1">
    <citation type="submission" date="2019-09" db="EMBL/GenBank/DDBJ databases">
        <title>Draft genome sequences of 48 bacterial type strains from the CCUG.</title>
        <authorList>
            <person name="Tunovic T."/>
            <person name="Pineiro-Iglesias B."/>
            <person name="Unosson C."/>
            <person name="Inganas E."/>
            <person name="Ohlen M."/>
            <person name="Cardew S."/>
            <person name="Jensie-Markopoulos S."/>
            <person name="Salva-Serra F."/>
            <person name="Jaen-Luchoro D."/>
            <person name="Karlsson R."/>
            <person name="Svensson-Stadler L."/>
            <person name="Chun J."/>
            <person name="Moore E."/>
        </authorList>
    </citation>
    <scope>NUCLEOTIDE SEQUENCE [LARGE SCALE GENOMIC DNA]</scope>
    <source>
        <strain evidence="2 3">CCUG 65687</strain>
    </source>
</reference>
<dbReference type="AlphaFoldDB" id="A0A6L3NJ35"/>